<dbReference type="InterPro" id="IPR021388">
    <property type="entry name" value="DUF3024"/>
</dbReference>
<name>A0AAE4FWT0_9CYAN</name>
<comment type="caution">
    <text evidence="1">The sequence shown here is derived from an EMBL/GenBank/DDBJ whole genome shotgun (WGS) entry which is preliminary data.</text>
</comment>
<organism evidence="1 2">
    <name type="scientific">Pseudocalidococcus azoricus BACA0444</name>
    <dbReference type="NCBI Taxonomy" id="2918990"/>
    <lineage>
        <taxon>Bacteria</taxon>
        <taxon>Bacillati</taxon>
        <taxon>Cyanobacteriota</taxon>
        <taxon>Cyanophyceae</taxon>
        <taxon>Acaryochloridales</taxon>
        <taxon>Thermosynechococcaceae</taxon>
        <taxon>Pseudocalidococcus</taxon>
        <taxon>Pseudocalidococcus azoricus</taxon>
    </lineage>
</organism>
<reference evidence="2" key="1">
    <citation type="submission" date="2023-07" db="EMBL/GenBank/DDBJ databases">
        <authorList>
            <person name="Luz R."/>
            <person name="Cordeiro R."/>
            <person name="Fonseca A."/>
            <person name="Goncalves V."/>
        </authorList>
    </citation>
    <scope>NUCLEOTIDE SEQUENCE [LARGE SCALE GENOMIC DNA]</scope>
    <source>
        <strain evidence="2">BACA0444</strain>
    </source>
</reference>
<keyword evidence="2" id="KW-1185">Reference proteome</keyword>
<dbReference type="AlphaFoldDB" id="A0AAE4FWT0"/>
<gene>
    <name evidence="1" type="ORF">RIF25_16535</name>
</gene>
<dbReference type="EMBL" id="JAVMIP010000029">
    <property type="protein sequence ID" value="MDS3862405.1"/>
    <property type="molecule type" value="Genomic_DNA"/>
</dbReference>
<sequence>MAKHKSSKYQWVYSPKAAPKPKVPDEVKLEVSQLAQALIDEWKPKYIQTPPIDGKYNFFGYLTEIFTKWHRSFFYFVYKLEYRVPNADSKYREQPFTRLEYAGPGKFNLAYMRHTGSWWEVEQERSLASIFTLIRENNLYHPPSNNPDLDTDMEEILEALRREMESELLDIPPENE</sequence>
<protein>
    <submittedName>
        <fullName evidence="1">Uncharacterized protein</fullName>
    </submittedName>
</protein>
<proteinExistence type="predicted"/>
<evidence type="ECO:0000313" key="2">
    <source>
        <dbReference type="Proteomes" id="UP001268256"/>
    </source>
</evidence>
<accession>A0AAE4FWT0</accession>
<dbReference type="Pfam" id="PF11225">
    <property type="entry name" value="DUF3024"/>
    <property type="match status" value="1"/>
</dbReference>
<dbReference type="Proteomes" id="UP001268256">
    <property type="component" value="Unassembled WGS sequence"/>
</dbReference>
<dbReference type="RefSeq" id="WP_322879610.1">
    <property type="nucleotide sequence ID" value="NZ_JAVMIP010000029.1"/>
</dbReference>
<evidence type="ECO:0000313" key="1">
    <source>
        <dbReference type="EMBL" id="MDS3862405.1"/>
    </source>
</evidence>